<comment type="caution">
    <text evidence="8">The sequence shown here is derived from an EMBL/GenBank/DDBJ whole genome shotgun (WGS) entry which is preliminary data.</text>
</comment>
<dbReference type="PROSITE" id="PS51891">
    <property type="entry name" value="CENP_V_GFA"/>
    <property type="match status" value="1"/>
</dbReference>
<evidence type="ECO:0000256" key="4">
    <source>
        <dbReference type="ARBA" id="ARBA00022827"/>
    </source>
</evidence>
<dbReference type="SUPFAM" id="SSF51316">
    <property type="entry name" value="Mss4-like"/>
    <property type="match status" value="1"/>
</dbReference>
<dbReference type="InterPro" id="IPR036188">
    <property type="entry name" value="FAD/NAD-bd_sf"/>
</dbReference>
<dbReference type="AlphaFoldDB" id="A0A8H6A321"/>
<dbReference type="Proteomes" id="UP000541154">
    <property type="component" value="Unassembled WGS sequence"/>
</dbReference>
<dbReference type="GO" id="GO:0046872">
    <property type="term" value="F:metal ion binding"/>
    <property type="evidence" value="ECO:0007669"/>
    <property type="project" value="UniProtKB-KW"/>
</dbReference>
<dbReference type="SUPFAM" id="SSF51905">
    <property type="entry name" value="FAD/NAD(P)-binding domain"/>
    <property type="match status" value="1"/>
</dbReference>
<keyword evidence="9" id="KW-1185">Reference proteome</keyword>
<comment type="similarity">
    <text evidence="1">Belongs to the Gfa family.</text>
</comment>
<gene>
    <name evidence="8" type="ORF">ETB97_002040</name>
</gene>
<keyword evidence="5" id="KW-0862">Zinc</keyword>
<dbReference type="SUPFAM" id="SSF54373">
    <property type="entry name" value="FAD-linked reductases, C-terminal domain"/>
    <property type="match status" value="1"/>
</dbReference>
<keyword evidence="3" id="KW-0479">Metal-binding</keyword>
<accession>A0A8H6A321</accession>
<keyword evidence="4" id="KW-0274">FAD</keyword>
<dbReference type="GO" id="GO:0071949">
    <property type="term" value="F:FAD binding"/>
    <property type="evidence" value="ECO:0007669"/>
    <property type="project" value="InterPro"/>
</dbReference>
<evidence type="ECO:0000256" key="6">
    <source>
        <dbReference type="ARBA" id="ARBA00023002"/>
    </source>
</evidence>
<protein>
    <recommendedName>
        <fullName evidence="7">CENP-V/GFA domain-containing protein</fullName>
    </recommendedName>
</protein>
<evidence type="ECO:0000313" key="8">
    <source>
        <dbReference type="EMBL" id="KAF5860079.1"/>
    </source>
</evidence>
<dbReference type="EMBL" id="SPNV01000142">
    <property type="protein sequence ID" value="KAF5860079.1"/>
    <property type="molecule type" value="Genomic_DNA"/>
</dbReference>
<evidence type="ECO:0000256" key="3">
    <source>
        <dbReference type="ARBA" id="ARBA00022723"/>
    </source>
</evidence>
<name>A0A8H6A321_PETAA</name>
<dbReference type="GO" id="GO:0016709">
    <property type="term" value="F:oxidoreductase activity, acting on paired donors, with incorporation or reduction of molecular oxygen, NAD(P)H as one donor, and incorporation of one atom of oxygen"/>
    <property type="evidence" value="ECO:0007669"/>
    <property type="project" value="UniProtKB-ARBA"/>
</dbReference>
<keyword evidence="2" id="KW-0285">Flavoprotein</keyword>
<dbReference type="InterPro" id="IPR002938">
    <property type="entry name" value="FAD-bd"/>
</dbReference>
<dbReference type="PRINTS" id="PR00420">
    <property type="entry name" value="RNGMNOXGNASE"/>
</dbReference>
<dbReference type="InterPro" id="IPR011057">
    <property type="entry name" value="Mss4-like_sf"/>
</dbReference>
<dbReference type="Gene3D" id="3.90.1590.10">
    <property type="entry name" value="glutathione-dependent formaldehyde- activating enzyme (gfa)"/>
    <property type="match status" value="1"/>
</dbReference>
<evidence type="ECO:0000256" key="5">
    <source>
        <dbReference type="ARBA" id="ARBA00022833"/>
    </source>
</evidence>
<sequence length="459" mass="51529">MAATIQSRTLTAACHCRSVHFTICIPESALPLKIHLCHCTVCRYTHGSLCSFHAPLPEDIQPQFIAPSNLDGLTPYAHPKSSSTRYFCRTCGCHVGDRQDVDGRWVVSSAIFDHSGDESVWQITSHIHADAGSQDGLFHFLSQVNGRELTRSTSTLDSLCSRSPVENIPKLQRSADQQLHASCHCGGVTFDISRPREDFVNDPGNRKWILPGGKDKWLGVFDVCDTCRLVSGANVAAWICADRPEIADVAVGILRDPESVLAEGWITWRTGRIAYLKDVPRERRLARVYVELSPIASGRLTEQQEPQIIMDQIAEIMQPYTMKTNQIAWYTTYKVGQRVCPKISIYNRIFLAGEAIHTHSPKVGQGMKVSMQDTYNLGWKLASVIHGASPPNILDTYAEERLPIAKRLTQLDWRICRRMCSRNESEPVLCDRFDEDHKRVIREENTSASGLTATYQLSY</sequence>
<organism evidence="8 9">
    <name type="scientific">Petromyces alliaceus</name>
    <name type="common">Aspergillus alliaceus</name>
    <dbReference type="NCBI Taxonomy" id="209559"/>
    <lineage>
        <taxon>Eukaryota</taxon>
        <taxon>Fungi</taxon>
        <taxon>Dikarya</taxon>
        <taxon>Ascomycota</taxon>
        <taxon>Pezizomycotina</taxon>
        <taxon>Eurotiomycetes</taxon>
        <taxon>Eurotiomycetidae</taxon>
        <taxon>Eurotiales</taxon>
        <taxon>Aspergillaceae</taxon>
        <taxon>Aspergillus</taxon>
        <taxon>Aspergillus subgen. Circumdati</taxon>
    </lineage>
</organism>
<evidence type="ECO:0000256" key="1">
    <source>
        <dbReference type="ARBA" id="ARBA00005495"/>
    </source>
</evidence>
<evidence type="ECO:0000259" key="7">
    <source>
        <dbReference type="PROSITE" id="PS51891"/>
    </source>
</evidence>
<evidence type="ECO:0000256" key="2">
    <source>
        <dbReference type="ARBA" id="ARBA00022630"/>
    </source>
</evidence>
<reference evidence="8 9" key="1">
    <citation type="submission" date="2019-04" db="EMBL/GenBank/DDBJ databases">
        <title>Aspergillus burnettii sp. nov., novel species from soil in southeast Queensland.</title>
        <authorList>
            <person name="Gilchrist C.L.M."/>
            <person name="Pitt J.I."/>
            <person name="Lange L."/>
            <person name="Lacey H.J."/>
            <person name="Vuong D."/>
            <person name="Midgley D.J."/>
            <person name="Greenfield P."/>
            <person name="Bradbury M."/>
            <person name="Lacey E."/>
            <person name="Busk P.K."/>
            <person name="Pilgaard B."/>
            <person name="Chooi Y.H."/>
            <person name="Piggott A.M."/>
        </authorList>
    </citation>
    <scope>NUCLEOTIDE SEQUENCE [LARGE SCALE GENOMIC DNA]</scope>
    <source>
        <strain evidence="8 9">FRR 5400</strain>
    </source>
</reference>
<keyword evidence="6" id="KW-0560">Oxidoreductase</keyword>
<dbReference type="PANTHER" id="PTHR43004:SF13">
    <property type="entry name" value="FAD-BINDING DOMAIN-CONTAINING PROTEIN-RELATED"/>
    <property type="match status" value="1"/>
</dbReference>
<dbReference type="InterPro" id="IPR050641">
    <property type="entry name" value="RIFMO-like"/>
</dbReference>
<evidence type="ECO:0000313" key="9">
    <source>
        <dbReference type="Proteomes" id="UP000541154"/>
    </source>
</evidence>
<dbReference type="Gene3D" id="3.30.9.10">
    <property type="entry name" value="D-Amino Acid Oxidase, subunit A, domain 2"/>
    <property type="match status" value="1"/>
</dbReference>
<feature type="domain" description="CENP-V/GFA" evidence="7">
    <location>
        <begin position="10"/>
        <end position="122"/>
    </location>
</feature>
<dbReference type="Gene3D" id="3.50.50.60">
    <property type="entry name" value="FAD/NAD(P)-binding domain"/>
    <property type="match status" value="1"/>
</dbReference>
<dbReference type="GO" id="GO:0016846">
    <property type="term" value="F:carbon-sulfur lyase activity"/>
    <property type="evidence" value="ECO:0007669"/>
    <property type="project" value="InterPro"/>
</dbReference>
<proteinExistence type="inferred from homology"/>
<dbReference type="PANTHER" id="PTHR43004">
    <property type="entry name" value="TRK SYSTEM POTASSIUM UPTAKE PROTEIN"/>
    <property type="match status" value="1"/>
</dbReference>
<dbReference type="InterPro" id="IPR006913">
    <property type="entry name" value="CENP-V/GFA"/>
</dbReference>
<dbReference type="Pfam" id="PF04828">
    <property type="entry name" value="GFA"/>
    <property type="match status" value="1"/>
</dbReference>
<dbReference type="Pfam" id="PF01494">
    <property type="entry name" value="FAD_binding_3"/>
    <property type="match status" value="1"/>
</dbReference>